<organism evidence="3">
    <name type="scientific">Ignisphaera aggregans</name>
    <dbReference type="NCBI Taxonomy" id="334771"/>
    <lineage>
        <taxon>Archaea</taxon>
        <taxon>Thermoproteota</taxon>
        <taxon>Thermoprotei</taxon>
        <taxon>Desulfurococcales</taxon>
        <taxon>Desulfurococcaceae</taxon>
        <taxon>Ignisphaera</taxon>
    </lineage>
</organism>
<evidence type="ECO:0000313" key="3">
    <source>
        <dbReference type="EMBL" id="HEM67243.1"/>
    </source>
</evidence>
<feature type="domain" description="Fe/B12 periplasmic-binding" evidence="2">
    <location>
        <begin position="112"/>
        <end position="389"/>
    </location>
</feature>
<keyword evidence="1" id="KW-1133">Transmembrane helix</keyword>
<dbReference type="PROSITE" id="PS50983">
    <property type="entry name" value="FE_B12_PBP"/>
    <property type="match status" value="1"/>
</dbReference>
<evidence type="ECO:0000259" key="2">
    <source>
        <dbReference type="PROSITE" id="PS50983"/>
    </source>
</evidence>
<dbReference type="Gene3D" id="3.40.50.1980">
    <property type="entry name" value="Nitrogenase molybdenum iron protein domain"/>
    <property type="match status" value="2"/>
</dbReference>
<dbReference type="Pfam" id="PF01497">
    <property type="entry name" value="Peripla_BP_2"/>
    <property type="match status" value="1"/>
</dbReference>
<reference evidence="3" key="1">
    <citation type="journal article" date="2020" name="mSystems">
        <title>Genome- and Community-Level Interaction Insights into Carbon Utilization and Element Cycling Functions of Hydrothermarchaeota in Hydrothermal Sediment.</title>
        <authorList>
            <person name="Zhou Z."/>
            <person name="Liu Y."/>
            <person name="Xu W."/>
            <person name="Pan J."/>
            <person name="Luo Z.H."/>
            <person name="Li M."/>
        </authorList>
    </citation>
    <scope>NUCLEOTIDE SEQUENCE [LARGE SCALE GENOMIC DNA]</scope>
    <source>
        <strain evidence="3">SpSt-125</strain>
    </source>
</reference>
<keyword evidence="1" id="KW-0812">Transmembrane</keyword>
<dbReference type="PANTHER" id="PTHR30535:SF34">
    <property type="entry name" value="MOLYBDATE-BINDING PROTEIN MOLA"/>
    <property type="match status" value="1"/>
</dbReference>
<dbReference type="AlphaFoldDB" id="A0A7J2U4Q9"/>
<dbReference type="EMBL" id="DSEU01000045">
    <property type="protein sequence ID" value="HEM67243.1"/>
    <property type="molecule type" value="Genomic_DNA"/>
</dbReference>
<name>A0A7J2U4Q9_9CREN</name>
<dbReference type="InterPro" id="IPR050902">
    <property type="entry name" value="ABC_Transporter_SBP"/>
</dbReference>
<protein>
    <submittedName>
        <fullName evidence="3">Iron ABC transporter substrate-binding protein</fullName>
    </submittedName>
</protein>
<proteinExistence type="predicted"/>
<feature type="transmembrane region" description="Helical" evidence="1">
    <location>
        <begin position="7"/>
        <end position="26"/>
    </location>
</feature>
<keyword evidence="1" id="KW-0472">Membrane</keyword>
<dbReference type="InterPro" id="IPR002491">
    <property type="entry name" value="ABC_transptr_periplasmic_BD"/>
</dbReference>
<evidence type="ECO:0000256" key="1">
    <source>
        <dbReference type="SAM" id="Phobius"/>
    </source>
</evidence>
<gene>
    <name evidence="3" type="ORF">ENO26_06725</name>
</gene>
<sequence>MNIATKIALILIVVAIISSLVAYSYFSLSAKPTPYTTTRILTVEKTITQTQFVTLTFTTTQIVTIVPSPSTVVTSTTTSPIQTAFTQRQEAQYIEVVDVLNRSVRIPKNLSRIVAIGPGALRLVAYLNATNLLVGVEQSELQWGCIGRDYAMAYCSTIQRLPVIGPGGPRNPPNPEMLMQVKPQLIVMYRGYVNLYPPDRLEAEVGVPVLVIDYGTAGYVDIGFLEKALRLLGKALNRDERAQQLISYIDSVVQDLSNRVKSIREKPTIYIGAISYTGAQPFTASQSMFAPLVLLNTSSIVDNLKPGGGYIQVDFEYLLKKQPDYIFIDENNLNMVLDDFSKNRDQYCSLNAFKEGRIFGVLPFNYYHTNIATAFADAYFIGKVLYPGAFADVDPIQKADEIFKAFVGKPLYQDFVKNGYQGFVNLSNLFKCG</sequence>
<comment type="caution">
    <text evidence="3">The sequence shown here is derived from an EMBL/GenBank/DDBJ whole genome shotgun (WGS) entry which is preliminary data.</text>
</comment>
<dbReference type="PANTHER" id="PTHR30535">
    <property type="entry name" value="VITAMIN B12-BINDING PROTEIN"/>
    <property type="match status" value="1"/>
</dbReference>
<dbReference type="SUPFAM" id="SSF53807">
    <property type="entry name" value="Helical backbone' metal receptor"/>
    <property type="match status" value="1"/>
</dbReference>
<accession>A0A7J2U4Q9</accession>